<evidence type="ECO:0000256" key="2">
    <source>
        <dbReference type="ARBA" id="ARBA00010617"/>
    </source>
</evidence>
<keyword evidence="11" id="KW-1185">Reference proteome</keyword>
<dbReference type="Pfam" id="PF00067">
    <property type="entry name" value="p450"/>
    <property type="match status" value="1"/>
</dbReference>
<evidence type="ECO:0000256" key="6">
    <source>
        <dbReference type="PIRSR" id="PIRSR602403-1"/>
    </source>
</evidence>
<dbReference type="GO" id="GO:0020037">
    <property type="term" value="F:heme binding"/>
    <property type="evidence" value="ECO:0007669"/>
    <property type="project" value="InterPro"/>
</dbReference>
<keyword evidence="8" id="KW-0472">Membrane</keyword>
<dbReference type="AlphaFoldDB" id="A0A8H4RUZ9"/>
<accession>A0A8H4RUZ9</accession>
<evidence type="ECO:0000256" key="8">
    <source>
        <dbReference type="SAM" id="Phobius"/>
    </source>
</evidence>
<evidence type="ECO:0000256" key="5">
    <source>
        <dbReference type="ARBA" id="ARBA00023004"/>
    </source>
</evidence>
<keyword evidence="4 6" id="KW-0479">Metal-binding</keyword>
<evidence type="ECO:0000256" key="4">
    <source>
        <dbReference type="ARBA" id="ARBA00022723"/>
    </source>
</evidence>
<organism evidence="10 11">
    <name type="scientific">Cudoniella acicularis</name>
    <dbReference type="NCBI Taxonomy" id="354080"/>
    <lineage>
        <taxon>Eukaryota</taxon>
        <taxon>Fungi</taxon>
        <taxon>Dikarya</taxon>
        <taxon>Ascomycota</taxon>
        <taxon>Pezizomycotina</taxon>
        <taxon>Leotiomycetes</taxon>
        <taxon>Helotiales</taxon>
        <taxon>Tricladiaceae</taxon>
        <taxon>Cudoniella</taxon>
    </lineage>
</organism>
<dbReference type="Gene3D" id="1.10.630.10">
    <property type="entry name" value="Cytochrome P450"/>
    <property type="match status" value="1"/>
</dbReference>
<sequence>MAQINPSLANASPEVLVYLSNTSAIPAPEGVTSNFANPESNASIQIKVTSVMLGVMLLFVINRLYVKLILTKKVTWDDGAQRGRLGVHLWNISFFQASSLDLLIPIWLTAVLTPITFLFLKTSFFILYLQIFSQLRWLKIYSWIGLVLTAVTYTVLTICVWVFSTPGKGESWLAQQTSDNEKKALAMSVPQSAIGFVLDLYILVIPVVAVSGLHMSTKRKIGIILVFASGLMACVCSVFSIYYRHQLDHTADVTYAIIPVNIATLCEMFVGIICACMPAAAFAARQENSTYQKLIRSTLYSFTSIKSTIWGSRSKSKFSNSSGSDTRIRRTENYPEPDLLKSTDRKYLHYFNLDEFKGTVGQNTINSVTIHASKDVIGNGPGIQRQLDVDSVLLFRWAKRKNAGTKKLPTAPYWLPGLYHLPELGQGSSAFFSNILKRYGHVAPFLIRAGPIRFLIITDPNHIRKIFQASKEITPKIFHVHVFSTTMGSPREAVALYAAGNKDIEYAHLTLARQYLSGTSLTSISDIYLGAFRRNLTRMNLEPNKWTTIPDLYSFVKLQVSQAIFETLLGSEILEQYPGVVNKYWEFDENLDIYMRGLPRFLAPSVYATRDRLLNDLKNWLHSLEKQSDCSKIGPEDPVWDEKLGSKFFRHRNNLLSFPGMDLDARTSEALAILLAANSNTIPSTFWVVFEALKNLRLQASLSRDIDKFYDPEAKSYDMAKLCAVPLLQSMHAEIGRLRMAIPTARSSETSDFRLDEDYVISKGTRIIVFSHSLAFNTVAWARARPQTIIKPLGEFWAERFLIPEKNVTGNTTENQATKTSSFVPKRFSMEGLGALHITFGGGHHLCPGRHLAKSIQIGTLAILLSEYEMELIDPVMAERMTPPAQPKAFGALMPGGNVPIRIRRRTGSGNK</sequence>
<dbReference type="InterPro" id="IPR017972">
    <property type="entry name" value="Cyt_P450_CS"/>
</dbReference>
<dbReference type="PANTHER" id="PTHR24304">
    <property type="entry name" value="CYTOCHROME P450 FAMILY 7"/>
    <property type="match status" value="1"/>
</dbReference>
<dbReference type="InterPro" id="IPR049326">
    <property type="entry name" value="Rhodopsin_dom_fungi"/>
</dbReference>
<evidence type="ECO:0000256" key="3">
    <source>
        <dbReference type="ARBA" id="ARBA00022617"/>
    </source>
</evidence>
<feature type="transmembrane region" description="Helical" evidence="8">
    <location>
        <begin position="44"/>
        <end position="66"/>
    </location>
</feature>
<feature type="binding site" description="axial binding residue" evidence="6">
    <location>
        <position position="847"/>
    </location>
    <ligand>
        <name>heme</name>
        <dbReference type="ChEBI" id="CHEBI:30413"/>
    </ligand>
    <ligandPart>
        <name>Fe</name>
        <dbReference type="ChEBI" id="CHEBI:18248"/>
    </ligandPart>
</feature>
<comment type="similarity">
    <text evidence="2">Belongs to the cytochrome P450 family.</text>
</comment>
<evidence type="ECO:0000256" key="7">
    <source>
        <dbReference type="SAM" id="MobiDB-lite"/>
    </source>
</evidence>
<proteinExistence type="inferred from homology"/>
<dbReference type="SUPFAM" id="SSF48264">
    <property type="entry name" value="Cytochrome P450"/>
    <property type="match status" value="1"/>
</dbReference>
<dbReference type="Proteomes" id="UP000566819">
    <property type="component" value="Unassembled WGS sequence"/>
</dbReference>
<gene>
    <name evidence="10" type="ORF">G7Y89_g1582</name>
</gene>
<dbReference type="InterPro" id="IPR001128">
    <property type="entry name" value="Cyt_P450"/>
</dbReference>
<feature type="transmembrane region" description="Helical" evidence="8">
    <location>
        <begin position="114"/>
        <end position="131"/>
    </location>
</feature>
<feature type="region of interest" description="Disordered" evidence="7">
    <location>
        <begin position="313"/>
        <end position="332"/>
    </location>
</feature>
<dbReference type="GO" id="GO:0005506">
    <property type="term" value="F:iron ion binding"/>
    <property type="evidence" value="ECO:0007669"/>
    <property type="project" value="InterPro"/>
</dbReference>
<feature type="compositionally biased region" description="Low complexity" evidence="7">
    <location>
        <begin position="313"/>
        <end position="324"/>
    </location>
</feature>
<dbReference type="PRINTS" id="PR00465">
    <property type="entry name" value="EP450IV"/>
</dbReference>
<comment type="caution">
    <text evidence="10">The sequence shown here is derived from an EMBL/GenBank/DDBJ whole genome shotgun (WGS) entry which is preliminary data.</text>
</comment>
<name>A0A8H4RUZ9_9HELO</name>
<feature type="transmembrane region" description="Helical" evidence="8">
    <location>
        <begin position="221"/>
        <end position="243"/>
    </location>
</feature>
<dbReference type="PANTHER" id="PTHR24304:SF2">
    <property type="entry name" value="24-HYDROXYCHOLESTEROL 7-ALPHA-HYDROXYLASE"/>
    <property type="match status" value="1"/>
</dbReference>
<dbReference type="InterPro" id="IPR050529">
    <property type="entry name" value="CYP450_sterol_14alpha_dmase"/>
</dbReference>
<evidence type="ECO:0000313" key="10">
    <source>
        <dbReference type="EMBL" id="KAF4636515.1"/>
    </source>
</evidence>
<dbReference type="GO" id="GO:0016705">
    <property type="term" value="F:oxidoreductase activity, acting on paired donors, with incorporation or reduction of molecular oxygen"/>
    <property type="evidence" value="ECO:0007669"/>
    <property type="project" value="InterPro"/>
</dbReference>
<feature type="domain" description="Rhodopsin" evidence="9">
    <location>
        <begin position="84"/>
        <end position="280"/>
    </location>
</feature>
<keyword evidence="5 6" id="KW-0408">Iron</keyword>
<dbReference type="EMBL" id="JAAMPI010000062">
    <property type="protein sequence ID" value="KAF4636515.1"/>
    <property type="molecule type" value="Genomic_DNA"/>
</dbReference>
<evidence type="ECO:0000313" key="11">
    <source>
        <dbReference type="Proteomes" id="UP000566819"/>
    </source>
</evidence>
<keyword evidence="8" id="KW-1133">Transmembrane helix</keyword>
<reference evidence="10 11" key="1">
    <citation type="submission" date="2020-03" db="EMBL/GenBank/DDBJ databases">
        <title>Draft Genome Sequence of Cudoniella acicularis.</title>
        <authorList>
            <person name="Buettner E."/>
            <person name="Kellner H."/>
        </authorList>
    </citation>
    <scope>NUCLEOTIDE SEQUENCE [LARGE SCALE GENOMIC DNA]</scope>
    <source>
        <strain evidence="10 11">DSM 108380</strain>
    </source>
</reference>
<dbReference type="PROSITE" id="PS00086">
    <property type="entry name" value="CYTOCHROME_P450"/>
    <property type="match status" value="1"/>
</dbReference>
<evidence type="ECO:0000256" key="1">
    <source>
        <dbReference type="ARBA" id="ARBA00001971"/>
    </source>
</evidence>
<keyword evidence="3 6" id="KW-0349">Heme</keyword>
<dbReference type="Pfam" id="PF20684">
    <property type="entry name" value="Fung_rhodopsin"/>
    <property type="match status" value="1"/>
</dbReference>
<evidence type="ECO:0000259" key="9">
    <source>
        <dbReference type="Pfam" id="PF20684"/>
    </source>
</evidence>
<feature type="transmembrane region" description="Helical" evidence="8">
    <location>
        <begin position="143"/>
        <end position="164"/>
    </location>
</feature>
<comment type="cofactor">
    <cofactor evidence="1 6">
        <name>heme</name>
        <dbReference type="ChEBI" id="CHEBI:30413"/>
    </cofactor>
</comment>
<dbReference type="InterPro" id="IPR036396">
    <property type="entry name" value="Cyt_P450_sf"/>
</dbReference>
<protein>
    <recommendedName>
        <fullName evidence="9">Rhodopsin domain-containing protein</fullName>
    </recommendedName>
</protein>
<dbReference type="GO" id="GO:0008395">
    <property type="term" value="F:steroid hydroxylase activity"/>
    <property type="evidence" value="ECO:0007669"/>
    <property type="project" value="TreeGrafter"/>
</dbReference>
<dbReference type="OrthoDB" id="444631at2759"/>
<keyword evidence="8" id="KW-0812">Transmembrane</keyword>
<feature type="transmembrane region" description="Helical" evidence="8">
    <location>
        <begin position="184"/>
        <end position="209"/>
    </location>
</feature>
<dbReference type="InterPro" id="IPR002403">
    <property type="entry name" value="Cyt_P450_E_grp-IV"/>
</dbReference>